<comment type="similarity">
    <text evidence="2">Belongs to the bHLH protein family.</text>
</comment>
<feature type="region of interest" description="Disordered" evidence="8">
    <location>
        <begin position="1"/>
        <end position="32"/>
    </location>
</feature>
<comment type="subcellular location">
    <subcellularLocation>
        <location evidence="1">Nucleus</location>
    </subcellularLocation>
</comment>
<dbReference type="OrthoDB" id="673975at2759"/>
<gene>
    <name evidence="10" type="ORF">E2562_029847</name>
</gene>
<evidence type="ECO:0000256" key="7">
    <source>
        <dbReference type="ARBA" id="ARBA00023242"/>
    </source>
</evidence>
<evidence type="ECO:0000313" key="11">
    <source>
        <dbReference type="Proteomes" id="UP000479710"/>
    </source>
</evidence>
<dbReference type="CDD" id="cd11393">
    <property type="entry name" value="bHLH_AtbHLH_like"/>
    <property type="match status" value="1"/>
</dbReference>
<feature type="domain" description="BHLH" evidence="9">
    <location>
        <begin position="195"/>
        <end position="244"/>
    </location>
</feature>
<reference evidence="10 11" key="1">
    <citation type="submission" date="2019-11" db="EMBL/GenBank/DDBJ databases">
        <title>Whole genome sequence of Oryza granulata.</title>
        <authorList>
            <person name="Li W."/>
        </authorList>
    </citation>
    <scope>NUCLEOTIDE SEQUENCE [LARGE SCALE GENOMIC DNA]</scope>
    <source>
        <strain evidence="11">cv. Menghai</strain>
        <tissue evidence="10">Leaf</tissue>
    </source>
</reference>
<evidence type="ECO:0000259" key="9">
    <source>
        <dbReference type="PROSITE" id="PS50888"/>
    </source>
</evidence>
<sequence>MADEWWSSSARTDDEAACSTAPDADESSAARSAPISFCQPGLPYAAAASSSSSSFLLADQHMDYWTQEFIRGGGRASATEAAAAAASFSTLLQLQGQAASHRLLLDDQAPPQGVSPPYEADSMLQRYCSSGTPPAPQQSFPGRVSPGLFRQPETEPPQFLLQPRFLKSNADVCSPATRRSATDHSPESTAKKARIETLSPLPTFKVRKEKLGDRITALQQLVSPFGKTDTASVLHETIEYIKFLHDQVASLSSPYLRCGRPMPLQHQQGSHKAKDDDEAKQDLRSRGLCLVPVASTYTGASETGTEFWHPTFGGTFR</sequence>
<evidence type="ECO:0000256" key="8">
    <source>
        <dbReference type="SAM" id="MobiDB-lite"/>
    </source>
</evidence>
<protein>
    <recommendedName>
        <fullName evidence="9">BHLH domain-containing protein</fullName>
    </recommendedName>
</protein>
<evidence type="ECO:0000256" key="1">
    <source>
        <dbReference type="ARBA" id="ARBA00004123"/>
    </source>
</evidence>
<dbReference type="GO" id="GO:0046983">
    <property type="term" value="F:protein dimerization activity"/>
    <property type="evidence" value="ECO:0007669"/>
    <property type="project" value="InterPro"/>
</dbReference>
<evidence type="ECO:0000256" key="6">
    <source>
        <dbReference type="ARBA" id="ARBA00023163"/>
    </source>
</evidence>
<dbReference type="GO" id="GO:0005634">
    <property type="term" value="C:nucleus"/>
    <property type="evidence" value="ECO:0007669"/>
    <property type="project" value="UniProtKB-SubCell"/>
</dbReference>
<dbReference type="PANTHER" id="PTHR16223">
    <property type="entry name" value="TRANSCRIPTION FACTOR BHLH83-RELATED"/>
    <property type="match status" value="1"/>
</dbReference>
<proteinExistence type="inferred from homology"/>
<feature type="compositionally biased region" description="Polar residues" evidence="8">
    <location>
        <begin position="1"/>
        <end position="10"/>
    </location>
</feature>
<comment type="caution">
    <text evidence="10">The sequence shown here is derived from an EMBL/GenBank/DDBJ whole genome shotgun (WGS) entry which is preliminary data.</text>
</comment>
<accession>A0A6G1ER11</accession>
<dbReference type="GO" id="GO:0000981">
    <property type="term" value="F:DNA-binding transcription factor activity, RNA polymerase II-specific"/>
    <property type="evidence" value="ECO:0007669"/>
    <property type="project" value="TreeGrafter"/>
</dbReference>
<dbReference type="Gene3D" id="4.10.280.10">
    <property type="entry name" value="Helix-loop-helix DNA-binding domain"/>
    <property type="match status" value="1"/>
</dbReference>
<dbReference type="PANTHER" id="PTHR16223:SF238">
    <property type="entry name" value="TRANSCRIPTION FACTOR BHLH114"/>
    <property type="match status" value="1"/>
</dbReference>
<dbReference type="EMBL" id="SPHZ02000003">
    <property type="protein sequence ID" value="KAF0927088.1"/>
    <property type="molecule type" value="Genomic_DNA"/>
</dbReference>
<comment type="subunit">
    <text evidence="3">Homodimer.</text>
</comment>
<evidence type="ECO:0000256" key="3">
    <source>
        <dbReference type="ARBA" id="ARBA00011738"/>
    </source>
</evidence>
<dbReference type="InterPro" id="IPR036638">
    <property type="entry name" value="HLH_DNA-bd_sf"/>
</dbReference>
<keyword evidence="5" id="KW-0238">DNA-binding</keyword>
<evidence type="ECO:0000256" key="5">
    <source>
        <dbReference type="ARBA" id="ARBA00023125"/>
    </source>
</evidence>
<organism evidence="10 11">
    <name type="scientific">Oryza meyeriana var. granulata</name>
    <dbReference type="NCBI Taxonomy" id="110450"/>
    <lineage>
        <taxon>Eukaryota</taxon>
        <taxon>Viridiplantae</taxon>
        <taxon>Streptophyta</taxon>
        <taxon>Embryophyta</taxon>
        <taxon>Tracheophyta</taxon>
        <taxon>Spermatophyta</taxon>
        <taxon>Magnoliopsida</taxon>
        <taxon>Liliopsida</taxon>
        <taxon>Poales</taxon>
        <taxon>Poaceae</taxon>
        <taxon>BOP clade</taxon>
        <taxon>Oryzoideae</taxon>
        <taxon>Oryzeae</taxon>
        <taxon>Oryzinae</taxon>
        <taxon>Oryza</taxon>
        <taxon>Oryza meyeriana</taxon>
    </lineage>
</organism>
<keyword evidence="11" id="KW-1185">Reference proteome</keyword>
<dbReference type="InterPro" id="IPR045843">
    <property type="entry name" value="IND-like"/>
</dbReference>
<dbReference type="SUPFAM" id="SSF47459">
    <property type="entry name" value="HLH, helix-loop-helix DNA-binding domain"/>
    <property type="match status" value="1"/>
</dbReference>
<dbReference type="InterPro" id="IPR011598">
    <property type="entry name" value="bHLH_dom"/>
</dbReference>
<evidence type="ECO:0000256" key="4">
    <source>
        <dbReference type="ARBA" id="ARBA00023015"/>
    </source>
</evidence>
<keyword evidence="6" id="KW-0804">Transcription</keyword>
<keyword evidence="7" id="KW-0539">Nucleus</keyword>
<name>A0A6G1ER11_9ORYZ</name>
<dbReference type="FunFam" id="4.10.280.10:FF:000032">
    <property type="entry name" value="Transcription factor bHLH123 family"/>
    <property type="match status" value="1"/>
</dbReference>
<evidence type="ECO:0000313" key="10">
    <source>
        <dbReference type="EMBL" id="KAF0927088.1"/>
    </source>
</evidence>
<keyword evidence="4" id="KW-0805">Transcription regulation</keyword>
<evidence type="ECO:0000256" key="2">
    <source>
        <dbReference type="ARBA" id="ARBA00005510"/>
    </source>
</evidence>
<dbReference type="PROSITE" id="PS50888">
    <property type="entry name" value="BHLH"/>
    <property type="match status" value="1"/>
</dbReference>
<dbReference type="GO" id="GO:0000978">
    <property type="term" value="F:RNA polymerase II cis-regulatory region sequence-specific DNA binding"/>
    <property type="evidence" value="ECO:0007669"/>
    <property type="project" value="TreeGrafter"/>
</dbReference>
<dbReference type="AlphaFoldDB" id="A0A6G1ER11"/>
<dbReference type="Proteomes" id="UP000479710">
    <property type="component" value="Unassembled WGS sequence"/>
</dbReference>
<dbReference type="InterPro" id="IPR045239">
    <property type="entry name" value="bHLH95_bHLH"/>
</dbReference>